<dbReference type="Proteomes" id="UP000020406">
    <property type="component" value="Unassembled WGS sequence"/>
</dbReference>
<dbReference type="KEGG" id="xtw:AB672_06550"/>
<protein>
    <submittedName>
        <fullName evidence="1">Uncharacterized protein</fullName>
    </submittedName>
</protein>
<dbReference type="AlphaFoldDB" id="Z9JJ62"/>
<accession>Z9JJ62</accession>
<comment type="caution">
    <text evidence="1">The sequence shown here is derived from an EMBL/GenBank/DDBJ whole genome shotgun (WGS) entry which is preliminary data.</text>
</comment>
<dbReference type="EMBL" id="JDSQ01000014">
    <property type="protein sequence ID" value="EWS77802.1"/>
    <property type="molecule type" value="Genomic_DNA"/>
</dbReference>
<proteinExistence type="predicted"/>
<evidence type="ECO:0000313" key="1">
    <source>
        <dbReference type="EMBL" id="EWS77802.1"/>
    </source>
</evidence>
<evidence type="ECO:0000313" key="2">
    <source>
        <dbReference type="Proteomes" id="UP000020406"/>
    </source>
</evidence>
<reference evidence="1 2" key="1">
    <citation type="journal article" date="2014" name="Genome Announc.">
        <title>Draft Genome Sequence of Xylella fastidiosa Pear Leaf Scorch Strain in Taiwan.</title>
        <authorList>
            <person name="Su C.C."/>
            <person name="Deng W.L."/>
            <person name="Jan F.J."/>
            <person name="Chang C.J."/>
            <person name="Huang H."/>
            <person name="Chen J."/>
        </authorList>
    </citation>
    <scope>NUCLEOTIDE SEQUENCE [LARGE SCALE GENOMIC DNA]</scope>
    <source>
        <strain evidence="1 2">PLS229</strain>
    </source>
</reference>
<organism evidence="1 2">
    <name type="scientific">Xylella taiwanensis</name>
    <dbReference type="NCBI Taxonomy" id="1444770"/>
    <lineage>
        <taxon>Bacteria</taxon>
        <taxon>Pseudomonadati</taxon>
        <taxon>Pseudomonadota</taxon>
        <taxon>Gammaproteobacteria</taxon>
        <taxon>Lysobacterales</taxon>
        <taxon>Lysobacteraceae</taxon>
        <taxon>Xylella</taxon>
    </lineage>
</organism>
<name>Z9JJ62_9GAMM</name>
<sequence length="87" mass="10090">MSTSIINQGLYKGARKHINLEKVVMRMKESYLHAFKLCKVSIKHSSISLTRIPFIDQLRIKLLSITDIMQSQLALNVSRFQKKIVIF</sequence>
<gene>
    <name evidence="1" type="ORF">AF72_09095</name>
</gene>